<dbReference type="InterPro" id="IPR001496">
    <property type="entry name" value="SOCS_box"/>
</dbReference>
<dbReference type="Pfam" id="PF00023">
    <property type="entry name" value="Ank"/>
    <property type="match status" value="1"/>
</dbReference>
<dbReference type="Pfam" id="PF12796">
    <property type="entry name" value="Ank_2"/>
    <property type="match status" value="2"/>
</dbReference>
<dbReference type="EMBL" id="JAODUO010000717">
    <property type="protein sequence ID" value="KAK2175647.1"/>
    <property type="molecule type" value="Genomic_DNA"/>
</dbReference>
<dbReference type="SMART" id="SM00248">
    <property type="entry name" value="ANK"/>
    <property type="match status" value="7"/>
</dbReference>
<dbReference type="PRINTS" id="PR01415">
    <property type="entry name" value="ANKYRIN"/>
</dbReference>
<keyword evidence="6" id="KW-1185">Reference proteome</keyword>
<dbReference type="PROSITE" id="PS50297">
    <property type="entry name" value="ANK_REP_REGION"/>
    <property type="match status" value="4"/>
</dbReference>
<feature type="domain" description="SOCS box" evidence="4">
    <location>
        <begin position="305"/>
        <end position="343"/>
    </location>
</feature>
<protein>
    <recommendedName>
        <fullName evidence="4">SOCS box domain-containing protein</fullName>
    </recommendedName>
</protein>
<dbReference type="Gene3D" id="1.10.750.20">
    <property type="entry name" value="SOCS box"/>
    <property type="match status" value="1"/>
</dbReference>
<feature type="repeat" description="ANK" evidence="3">
    <location>
        <begin position="139"/>
        <end position="171"/>
    </location>
</feature>
<evidence type="ECO:0000313" key="5">
    <source>
        <dbReference type="EMBL" id="KAK2175647.1"/>
    </source>
</evidence>
<organism evidence="5 6">
    <name type="scientific">Ridgeia piscesae</name>
    <name type="common">Tubeworm</name>
    <dbReference type="NCBI Taxonomy" id="27915"/>
    <lineage>
        <taxon>Eukaryota</taxon>
        <taxon>Metazoa</taxon>
        <taxon>Spiralia</taxon>
        <taxon>Lophotrochozoa</taxon>
        <taxon>Annelida</taxon>
        <taxon>Polychaeta</taxon>
        <taxon>Sedentaria</taxon>
        <taxon>Canalipalpata</taxon>
        <taxon>Sabellida</taxon>
        <taxon>Siboglinidae</taxon>
        <taxon>Ridgeia</taxon>
    </lineage>
</organism>
<keyword evidence="2 3" id="KW-0040">ANK repeat</keyword>
<feature type="repeat" description="ANK" evidence="3">
    <location>
        <begin position="106"/>
        <end position="131"/>
    </location>
</feature>
<dbReference type="Pfam" id="PF07525">
    <property type="entry name" value="SOCS_box"/>
    <property type="match status" value="1"/>
</dbReference>
<sequence>GCFHHEVFVSYREEVSSAVDQNDASALESLLGTGGCSESCIHEALMKCTSRGLTECVRTLLRHGAECNHIDAFTNTPLILAAEGGHVDIVDLLLENNCEVNSVDIETRTALHWASLNGHLAIVERLLAHGAASSKDKIYGFTPLMLAARQGHASVIKLLLAQTNDVNDMDIHGETALFDATRNNNVDCNGADINHRENENRTPLLVAVMWNRPTVVVLLIDANCELDVPAVLSYFMRYRMPNETSRTPLEAAVLKGYYDICQILVAAGSDVNVLLNFSRNDIVLSLATSTLESTVDPAEWLDTVTKARSLKQISRVAIRKHLGPIHKKDLRTLRLPDALHQYLLLPELAQFR</sequence>
<accession>A0AAD9KQI2</accession>
<dbReference type="Gene3D" id="1.25.40.20">
    <property type="entry name" value="Ankyrin repeat-containing domain"/>
    <property type="match status" value="3"/>
</dbReference>
<proteinExistence type="predicted"/>
<gene>
    <name evidence="5" type="ORF">NP493_717g01038</name>
</gene>
<evidence type="ECO:0000256" key="3">
    <source>
        <dbReference type="PROSITE-ProRule" id="PRU00023"/>
    </source>
</evidence>
<keyword evidence="1" id="KW-0677">Repeat</keyword>
<evidence type="ECO:0000256" key="2">
    <source>
        <dbReference type="ARBA" id="ARBA00023043"/>
    </source>
</evidence>
<dbReference type="PROSITE" id="PS50225">
    <property type="entry name" value="SOCS"/>
    <property type="match status" value="1"/>
</dbReference>
<dbReference type="PANTHER" id="PTHR24161:SF124">
    <property type="entry name" value="TRANSIENT RECEPTOR POTENTIAL CHANNEL PYREXIA"/>
    <property type="match status" value="1"/>
</dbReference>
<dbReference type="SMART" id="SM00969">
    <property type="entry name" value="SOCS_box"/>
    <property type="match status" value="1"/>
</dbReference>
<comment type="caution">
    <text evidence="5">The sequence shown here is derived from an EMBL/GenBank/DDBJ whole genome shotgun (WGS) entry which is preliminary data.</text>
</comment>
<dbReference type="InterPro" id="IPR036770">
    <property type="entry name" value="Ankyrin_rpt-contain_sf"/>
</dbReference>
<dbReference type="PANTHER" id="PTHR24161">
    <property type="entry name" value="ANK_REP_REGION DOMAIN-CONTAINING PROTEIN-RELATED"/>
    <property type="match status" value="1"/>
</dbReference>
<dbReference type="InterPro" id="IPR002110">
    <property type="entry name" value="Ankyrin_rpt"/>
</dbReference>
<feature type="repeat" description="ANK" evidence="3">
    <location>
        <begin position="73"/>
        <end position="105"/>
    </location>
</feature>
<dbReference type="SUPFAM" id="SSF48403">
    <property type="entry name" value="Ankyrin repeat"/>
    <property type="match status" value="1"/>
</dbReference>
<evidence type="ECO:0000259" key="4">
    <source>
        <dbReference type="PROSITE" id="PS50225"/>
    </source>
</evidence>
<dbReference type="PROSITE" id="PS50088">
    <property type="entry name" value="ANK_REPEAT"/>
    <property type="match status" value="4"/>
</dbReference>
<reference evidence="5" key="1">
    <citation type="journal article" date="2023" name="Mol. Biol. Evol.">
        <title>Third-Generation Sequencing Reveals the Adaptive Role of the Epigenome in Three Deep-Sea Polychaetes.</title>
        <authorList>
            <person name="Perez M."/>
            <person name="Aroh O."/>
            <person name="Sun Y."/>
            <person name="Lan Y."/>
            <person name="Juniper S.K."/>
            <person name="Young C.R."/>
            <person name="Angers B."/>
            <person name="Qian P.Y."/>
        </authorList>
    </citation>
    <scope>NUCLEOTIDE SEQUENCE</scope>
    <source>
        <strain evidence="5">R07B-5</strain>
    </source>
</reference>
<feature type="repeat" description="ANK" evidence="3">
    <location>
        <begin position="244"/>
        <end position="276"/>
    </location>
</feature>
<dbReference type="AlphaFoldDB" id="A0AAD9KQI2"/>
<evidence type="ECO:0000256" key="1">
    <source>
        <dbReference type="ARBA" id="ARBA00022737"/>
    </source>
</evidence>
<evidence type="ECO:0000313" key="6">
    <source>
        <dbReference type="Proteomes" id="UP001209878"/>
    </source>
</evidence>
<feature type="non-terminal residue" evidence="5">
    <location>
        <position position="1"/>
    </location>
</feature>
<dbReference type="CDD" id="cd03716">
    <property type="entry name" value="SOCS_ASB_like"/>
    <property type="match status" value="1"/>
</dbReference>
<name>A0AAD9KQI2_RIDPI</name>
<dbReference type="Proteomes" id="UP001209878">
    <property type="component" value="Unassembled WGS sequence"/>
</dbReference>